<sequence length="161" mass="19264">MPTKRKPNIQSKIIDNFNDIFLFPTNLDNHFHLMVPRFTYKSEENYFLHLELYVDFKKKILHIYTSGEPGYHIEGASNILNRSSDLIIEGICSKLNIDSPKENLVVLYFYDKSLYKTDHFIFGYITDKQQYGQVAISLDEEDIYEFFFNKKELLRDYFQFN</sequence>
<gene>
    <name evidence="1" type="ORF">COJ15_27390</name>
</gene>
<dbReference type="RefSeq" id="WP_098517234.1">
    <property type="nucleotide sequence ID" value="NZ_NUVX01000058.1"/>
</dbReference>
<dbReference type="Proteomes" id="UP000224003">
    <property type="component" value="Unassembled WGS sequence"/>
</dbReference>
<dbReference type="AlphaFoldDB" id="A0A9X6ZR09"/>
<organism evidence="1 2">
    <name type="scientific">Bacillus thuringiensis</name>
    <dbReference type="NCBI Taxonomy" id="1428"/>
    <lineage>
        <taxon>Bacteria</taxon>
        <taxon>Bacillati</taxon>
        <taxon>Bacillota</taxon>
        <taxon>Bacilli</taxon>
        <taxon>Bacillales</taxon>
        <taxon>Bacillaceae</taxon>
        <taxon>Bacillus</taxon>
        <taxon>Bacillus cereus group</taxon>
    </lineage>
</organism>
<name>A0A9X6ZR09_BACTU</name>
<proteinExistence type="predicted"/>
<evidence type="ECO:0000313" key="1">
    <source>
        <dbReference type="EMBL" id="PFJ33873.1"/>
    </source>
</evidence>
<comment type="caution">
    <text evidence="1">The sequence shown here is derived from an EMBL/GenBank/DDBJ whole genome shotgun (WGS) entry which is preliminary data.</text>
</comment>
<reference evidence="1 2" key="1">
    <citation type="submission" date="2017-09" db="EMBL/GenBank/DDBJ databases">
        <title>Large-scale bioinformatics analysis of Bacillus genomes uncovers conserved roles of natural products in bacterial physiology.</title>
        <authorList>
            <consortium name="Agbiome Team Llc"/>
            <person name="Bleich R.M."/>
            <person name="Grubbs K.J."/>
            <person name="Santa Maria K.C."/>
            <person name="Allen S.E."/>
            <person name="Farag S."/>
            <person name="Shank E.A."/>
            <person name="Bowers A."/>
        </authorList>
    </citation>
    <scope>NUCLEOTIDE SEQUENCE [LARGE SCALE GENOMIC DNA]</scope>
    <source>
        <strain evidence="1 2">AFS085496</strain>
    </source>
</reference>
<dbReference type="EMBL" id="NUVX01000058">
    <property type="protein sequence ID" value="PFJ33873.1"/>
    <property type="molecule type" value="Genomic_DNA"/>
</dbReference>
<evidence type="ECO:0000313" key="2">
    <source>
        <dbReference type="Proteomes" id="UP000224003"/>
    </source>
</evidence>
<accession>A0A9X6ZR09</accession>
<protein>
    <submittedName>
        <fullName evidence="1">Uncharacterized protein</fullName>
    </submittedName>
</protein>